<dbReference type="SUPFAM" id="SSF52047">
    <property type="entry name" value="RNI-like"/>
    <property type="match status" value="1"/>
</dbReference>
<dbReference type="PANTHER" id="PTHR13318">
    <property type="entry name" value="PARTNER OF PAIRED, ISOFORM B-RELATED"/>
    <property type="match status" value="1"/>
</dbReference>
<evidence type="ECO:0000313" key="3">
    <source>
        <dbReference type="Proteomes" id="UP000243052"/>
    </source>
</evidence>
<dbReference type="Proteomes" id="UP000243052">
    <property type="component" value="Chromosome iv"/>
</dbReference>
<protein>
    <submittedName>
        <fullName evidence="2">HDR035Wp</fullName>
    </submittedName>
</protein>
<sequence length="512" mass="58072">MQISSLPYSPVKRSHDGSETTPVVAKRVLTNSFISRLHSDNIYGDGDGRTLSEIFLDTGEDLESYCEKTSIDKPLWTPKVLQDITLAAEFSSLSLRTPSAASAATICCESSSDEDNERWKRMPHVIFQIPEIVELIIRAVTANTRMPQERPGRRRTEWARNMPPYVRGNSMKDAVRDQPYIISMPTAPPEDAIDPVPILPLKSSSSWNLHACLLVNRLWHKVAYAVLQERVYFDSHELLSNYLLGSYPMQQHVRRKAELIVLHRLSALSQPELDRLLHVTVGDRLQWLELYICPRALPRAVDLLRAPDLRRLVIPGNKVVNDYYLEQVSGIFPNLETLDLRACDQVSDAGITKLAAKCALLKTINLGRHRNGHLITSVSVVALARHTQLATLGVAGCDIDDKGLWELADHRGPYMTRLSLNNCRLLTNHSLPALMEFNSFPRISVLGLRNTGITDVRSLVRYRRWKTSQGSPVLLEGCERLTILFEEEERKIKCENYARVIRALTRWVNKEE</sequence>
<dbReference type="Gene3D" id="3.80.10.10">
    <property type="entry name" value="Ribonuclease Inhibitor"/>
    <property type="match status" value="2"/>
</dbReference>
<dbReference type="OrthoDB" id="550575at2759"/>
<proteinExistence type="predicted"/>
<dbReference type="CDD" id="cd09293">
    <property type="entry name" value="AMN1"/>
    <property type="match status" value="1"/>
</dbReference>
<feature type="region of interest" description="Disordered" evidence="1">
    <location>
        <begin position="1"/>
        <end position="20"/>
    </location>
</feature>
<name>A0A120K288_9SACH</name>
<dbReference type="SMART" id="SM00367">
    <property type="entry name" value="LRR_CC"/>
    <property type="match status" value="4"/>
</dbReference>
<reference evidence="2 3" key="1">
    <citation type="submission" date="2016-01" db="EMBL/GenBank/DDBJ databases">
        <title>Genome sequence of the yeast Holleya sinecauda.</title>
        <authorList>
            <person name="Dietrich F.S."/>
        </authorList>
    </citation>
    <scope>NUCLEOTIDE SEQUENCE [LARGE SCALE GENOMIC DNA]</scope>
    <source>
        <strain evidence="2 3">ATCC 58844</strain>
    </source>
</reference>
<dbReference type="InterPro" id="IPR006553">
    <property type="entry name" value="Leu-rich_rpt_Cys-con_subtyp"/>
</dbReference>
<evidence type="ECO:0000256" key="1">
    <source>
        <dbReference type="SAM" id="MobiDB-lite"/>
    </source>
</evidence>
<dbReference type="GeneID" id="28724042"/>
<keyword evidence="3" id="KW-1185">Reference proteome</keyword>
<dbReference type="AlphaFoldDB" id="A0A120K288"/>
<dbReference type="GO" id="GO:0019005">
    <property type="term" value="C:SCF ubiquitin ligase complex"/>
    <property type="evidence" value="ECO:0007669"/>
    <property type="project" value="TreeGrafter"/>
</dbReference>
<dbReference type="GO" id="GO:0031146">
    <property type="term" value="P:SCF-dependent proteasomal ubiquitin-dependent protein catabolic process"/>
    <property type="evidence" value="ECO:0007669"/>
    <property type="project" value="TreeGrafter"/>
</dbReference>
<dbReference type="EMBL" id="CP014244">
    <property type="protein sequence ID" value="AMD20778.1"/>
    <property type="molecule type" value="Genomic_DNA"/>
</dbReference>
<accession>A0A120K288</accession>
<gene>
    <name evidence="2" type="ORF">AW171_hschr42694</name>
</gene>
<dbReference type="STRING" id="45286.A0A120K288"/>
<organism evidence="2 3">
    <name type="scientific">Eremothecium sinecaudum</name>
    <dbReference type="NCBI Taxonomy" id="45286"/>
    <lineage>
        <taxon>Eukaryota</taxon>
        <taxon>Fungi</taxon>
        <taxon>Dikarya</taxon>
        <taxon>Ascomycota</taxon>
        <taxon>Saccharomycotina</taxon>
        <taxon>Saccharomycetes</taxon>
        <taxon>Saccharomycetales</taxon>
        <taxon>Saccharomycetaceae</taxon>
        <taxon>Eremothecium</taxon>
    </lineage>
</organism>
<evidence type="ECO:0000313" key="2">
    <source>
        <dbReference type="EMBL" id="AMD20778.1"/>
    </source>
</evidence>
<dbReference type="RefSeq" id="XP_017987774.1">
    <property type="nucleotide sequence ID" value="XM_018132285.1"/>
</dbReference>
<dbReference type="InterPro" id="IPR032675">
    <property type="entry name" value="LRR_dom_sf"/>
</dbReference>